<keyword evidence="3" id="KW-0645">Protease</keyword>
<organism evidence="9 10">
    <name type="scientific">Desulfosarcina ovata subsp. sediminis</name>
    <dbReference type="NCBI Taxonomy" id="885957"/>
    <lineage>
        <taxon>Bacteria</taxon>
        <taxon>Pseudomonadati</taxon>
        <taxon>Thermodesulfobacteriota</taxon>
        <taxon>Desulfobacteria</taxon>
        <taxon>Desulfobacterales</taxon>
        <taxon>Desulfosarcinaceae</taxon>
        <taxon>Desulfosarcina</taxon>
    </lineage>
</organism>
<dbReference type="AlphaFoldDB" id="A0A5K8A0A5"/>
<protein>
    <recommendedName>
        <fullName evidence="11">Exosortase H</fullName>
    </recommendedName>
</protein>
<name>A0A5K8A0A5_9BACT</name>
<evidence type="ECO:0000313" key="9">
    <source>
        <dbReference type="EMBL" id="BBO85846.1"/>
    </source>
</evidence>
<comment type="subcellular location">
    <subcellularLocation>
        <location evidence="1">Cell membrane</location>
        <topology evidence="1">Multi-pass membrane protein</topology>
    </subcellularLocation>
</comment>
<evidence type="ECO:0000313" key="10">
    <source>
        <dbReference type="Proteomes" id="UP000425960"/>
    </source>
</evidence>
<evidence type="ECO:0000256" key="6">
    <source>
        <dbReference type="ARBA" id="ARBA00022989"/>
    </source>
</evidence>
<dbReference type="NCBIfam" id="TIGR04178">
    <property type="entry name" value="exo_archaeo"/>
    <property type="match status" value="1"/>
</dbReference>
<evidence type="ECO:0000256" key="4">
    <source>
        <dbReference type="ARBA" id="ARBA00022692"/>
    </source>
</evidence>
<keyword evidence="7 8" id="KW-0472">Membrane</keyword>
<accession>A0A5K8A0A5</accession>
<evidence type="ECO:0000256" key="7">
    <source>
        <dbReference type="ARBA" id="ARBA00023136"/>
    </source>
</evidence>
<feature type="transmembrane region" description="Helical" evidence="8">
    <location>
        <begin position="239"/>
        <end position="257"/>
    </location>
</feature>
<feature type="transmembrane region" description="Helical" evidence="8">
    <location>
        <begin position="36"/>
        <end position="55"/>
    </location>
</feature>
<dbReference type="RefSeq" id="WP_155325323.1">
    <property type="nucleotide sequence ID" value="NZ_AP021876.1"/>
</dbReference>
<gene>
    <name evidence="9" type="ORF">DSCO28_64120</name>
</gene>
<evidence type="ECO:0008006" key="11">
    <source>
        <dbReference type="Google" id="ProtNLM"/>
    </source>
</evidence>
<feature type="transmembrane region" description="Helical" evidence="8">
    <location>
        <begin position="91"/>
        <end position="115"/>
    </location>
</feature>
<sequence>MRAKRAKAIRRAGRIAPPCGQGNASNRQLLGFGRKLLLIAGLMLIPISLMPEAGFGPINRVTALMVGNLLRLLPIGTVVHGNYVSVDGFSVTIIAECSAIHLFALYTAFVLAFPATRAEKWIGFAAGTAVLMALNIIRIAIVALVGRYFPHRFDLVHIYLGQLGMLVAMVVVCLLWCHWLADPGQMDRPIGFLIRFLIISSLPFLLWVPLNRLYIIIIDTLIQWLFSLVSLHLEMPHAHHLYSQTFSLIALGSLLMAAKGAGLAQRIRWAGIGFVVITLFQLAFRLCNLWITAFQMGWMNAVAQIVYNVCVYLLPAVIALLFLMQTSLQRTLCARNTPVG</sequence>
<evidence type="ECO:0000256" key="2">
    <source>
        <dbReference type="ARBA" id="ARBA00022475"/>
    </source>
</evidence>
<keyword evidence="4 8" id="KW-0812">Transmembrane</keyword>
<dbReference type="EMBL" id="AP021876">
    <property type="protein sequence ID" value="BBO85846.1"/>
    <property type="molecule type" value="Genomic_DNA"/>
</dbReference>
<dbReference type="Pfam" id="PF09721">
    <property type="entry name" value="Exosortase_EpsH"/>
    <property type="match status" value="1"/>
</dbReference>
<dbReference type="Proteomes" id="UP000425960">
    <property type="component" value="Chromosome"/>
</dbReference>
<keyword evidence="5" id="KW-0378">Hydrolase</keyword>
<proteinExistence type="predicted"/>
<feature type="transmembrane region" description="Helical" evidence="8">
    <location>
        <begin position="269"/>
        <end position="293"/>
    </location>
</feature>
<feature type="transmembrane region" description="Helical" evidence="8">
    <location>
        <begin position="121"/>
        <end position="146"/>
    </location>
</feature>
<dbReference type="GO" id="GO:0005886">
    <property type="term" value="C:plasma membrane"/>
    <property type="evidence" value="ECO:0007669"/>
    <property type="project" value="UniProtKB-SubCell"/>
</dbReference>
<dbReference type="KEGG" id="dov:DSCO28_64120"/>
<evidence type="ECO:0000256" key="1">
    <source>
        <dbReference type="ARBA" id="ARBA00004651"/>
    </source>
</evidence>
<dbReference type="GO" id="GO:0006508">
    <property type="term" value="P:proteolysis"/>
    <property type="evidence" value="ECO:0007669"/>
    <property type="project" value="UniProtKB-KW"/>
</dbReference>
<dbReference type="InterPro" id="IPR026392">
    <property type="entry name" value="Exo/Archaeosortase_dom"/>
</dbReference>
<evidence type="ECO:0000256" key="5">
    <source>
        <dbReference type="ARBA" id="ARBA00022801"/>
    </source>
</evidence>
<feature type="transmembrane region" description="Helical" evidence="8">
    <location>
        <begin position="158"/>
        <end position="178"/>
    </location>
</feature>
<evidence type="ECO:0000256" key="3">
    <source>
        <dbReference type="ARBA" id="ARBA00022670"/>
    </source>
</evidence>
<keyword evidence="6 8" id="KW-1133">Transmembrane helix</keyword>
<reference evidence="9 10" key="1">
    <citation type="submission" date="2019-11" db="EMBL/GenBank/DDBJ databases">
        <title>Comparative genomics of hydrocarbon-degrading Desulfosarcina strains.</title>
        <authorList>
            <person name="Watanabe M."/>
            <person name="Kojima H."/>
            <person name="Fukui M."/>
        </authorList>
    </citation>
    <scope>NUCLEOTIDE SEQUENCE [LARGE SCALE GENOMIC DNA]</scope>
    <source>
        <strain evidence="9 10">28bB2T</strain>
    </source>
</reference>
<feature type="transmembrane region" description="Helical" evidence="8">
    <location>
        <begin position="190"/>
        <end position="208"/>
    </location>
</feature>
<feature type="transmembrane region" description="Helical" evidence="8">
    <location>
        <begin position="305"/>
        <end position="323"/>
    </location>
</feature>
<dbReference type="InterPro" id="IPR019127">
    <property type="entry name" value="Exosortase"/>
</dbReference>
<dbReference type="GO" id="GO:0008233">
    <property type="term" value="F:peptidase activity"/>
    <property type="evidence" value="ECO:0007669"/>
    <property type="project" value="UniProtKB-KW"/>
</dbReference>
<keyword evidence="2" id="KW-1003">Cell membrane</keyword>
<evidence type="ECO:0000256" key="8">
    <source>
        <dbReference type="SAM" id="Phobius"/>
    </source>
</evidence>